<dbReference type="EMBL" id="CP063373">
    <property type="protein sequence ID" value="QOV37447.1"/>
    <property type="molecule type" value="Genomic_DNA"/>
</dbReference>
<accession>A0A7M2SM36</accession>
<dbReference type="RefSeq" id="WP_194044456.1">
    <property type="nucleotide sequence ID" value="NZ_CP063373.1"/>
</dbReference>
<evidence type="ECO:0000313" key="1">
    <source>
        <dbReference type="EMBL" id="QOV37447.1"/>
    </source>
</evidence>
<organism evidence="1 2">
    <name type="scientific">Streptomyces ferrugineus</name>
    <dbReference type="NCBI Taxonomy" id="1413221"/>
    <lineage>
        <taxon>Bacteria</taxon>
        <taxon>Bacillati</taxon>
        <taxon>Actinomycetota</taxon>
        <taxon>Actinomycetes</taxon>
        <taxon>Kitasatosporales</taxon>
        <taxon>Streptomycetaceae</taxon>
        <taxon>Streptomyces</taxon>
    </lineage>
</organism>
<name>A0A7M2SM36_9ACTN</name>
<keyword evidence="2" id="KW-1185">Reference proteome</keyword>
<dbReference type="AlphaFoldDB" id="A0A7M2SM36"/>
<proteinExistence type="predicted"/>
<evidence type="ECO:0000313" key="2">
    <source>
        <dbReference type="Proteomes" id="UP000594205"/>
    </source>
</evidence>
<protein>
    <submittedName>
        <fullName evidence="1">Uncharacterized protein</fullName>
    </submittedName>
</protein>
<dbReference type="KEGG" id="sfeu:IM697_03130"/>
<reference evidence="1 2" key="1">
    <citation type="submission" date="2020-10" db="EMBL/GenBank/DDBJ databases">
        <title>Streptomyces ferrugineus complate genome analysis.</title>
        <authorList>
            <person name="Anwar N."/>
        </authorList>
    </citation>
    <scope>NUCLEOTIDE SEQUENCE [LARGE SCALE GENOMIC DNA]</scope>
    <source>
        <strain evidence="1 2">CCTCC AA2014009</strain>
    </source>
</reference>
<gene>
    <name evidence="1" type="ORF">IM697_03130</name>
</gene>
<sequence length="240" mass="25266">MTFLFVHPFIDPFRDPCDFACEPWDGGRSQPSFGRQPPLELSVKELNIAGAAESSVAPDRRRVDPQDFDEVWQESGLAHCVTSASKGLVGSDEVEKAFGPVDGISVLGQLAPEVDAFLVGSENPSGCPPSKEPMESPLRMDDLRGPVEAELSVDGTGEVGHVVPVVGARPSAVFDTEVMVSTDDPDFDFPVVLSGAGRNAGMAGPAAGETFVLLVGPGAWSGQLGQFPHQQKRGLPAARG</sequence>
<dbReference type="Proteomes" id="UP000594205">
    <property type="component" value="Chromosome"/>
</dbReference>